<dbReference type="PROSITE" id="PS50146">
    <property type="entry name" value="DAGK"/>
    <property type="match status" value="1"/>
</dbReference>
<keyword evidence="7" id="KW-1185">Reference proteome</keyword>
<accession>A0A1G9RGY8</accession>
<evidence type="ECO:0000256" key="3">
    <source>
        <dbReference type="ARBA" id="ARBA00022777"/>
    </source>
</evidence>
<evidence type="ECO:0000259" key="5">
    <source>
        <dbReference type="PROSITE" id="PS50146"/>
    </source>
</evidence>
<keyword evidence="2" id="KW-0547">Nucleotide-binding</keyword>
<dbReference type="SMART" id="SM00046">
    <property type="entry name" value="DAGKc"/>
    <property type="match status" value="1"/>
</dbReference>
<dbReference type="EMBL" id="FNHS01000001">
    <property type="protein sequence ID" value="SDM22494.1"/>
    <property type="molecule type" value="Genomic_DNA"/>
</dbReference>
<protein>
    <submittedName>
        <fullName evidence="6">Diacylglycerol kinase family enzyme</fullName>
    </submittedName>
</protein>
<dbReference type="GO" id="GO:0005886">
    <property type="term" value="C:plasma membrane"/>
    <property type="evidence" value="ECO:0007669"/>
    <property type="project" value="TreeGrafter"/>
</dbReference>
<dbReference type="InterPro" id="IPR017438">
    <property type="entry name" value="ATP-NAD_kinase_N"/>
</dbReference>
<evidence type="ECO:0000313" key="6">
    <source>
        <dbReference type="EMBL" id="SDM22494.1"/>
    </source>
</evidence>
<dbReference type="InterPro" id="IPR045540">
    <property type="entry name" value="YegS/DAGK_C"/>
</dbReference>
<dbReference type="Gene3D" id="3.40.50.10330">
    <property type="entry name" value="Probable inorganic polyphosphate/atp-NAD kinase, domain 1"/>
    <property type="match status" value="1"/>
</dbReference>
<dbReference type="STRING" id="582672.SAMN05216360_101257"/>
<reference evidence="7" key="1">
    <citation type="submission" date="2016-10" db="EMBL/GenBank/DDBJ databases">
        <authorList>
            <person name="Varghese N."/>
            <person name="Submissions S."/>
        </authorList>
    </citation>
    <scope>NUCLEOTIDE SEQUENCE [LARGE SCALE GENOMIC DNA]</scope>
    <source>
        <strain evidence="7">BL47</strain>
    </source>
</reference>
<name>A0A1G9RGY8_9HYPH</name>
<dbReference type="SUPFAM" id="SSF111331">
    <property type="entry name" value="NAD kinase/diacylglycerol kinase-like"/>
    <property type="match status" value="1"/>
</dbReference>
<dbReference type="Proteomes" id="UP000198704">
    <property type="component" value="Unassembled WGS sequence"/>
</dbReference>
<dbReference type="PANTHER" id="PTHR12358:SF106">
    <property type="entry name" value="LIPID KINASE YEGS"/>
    <property type="match status" value="1"/>
</dbReference>
<dbReference type="GO" id="GO:0005524">
    <property type="term" value="F:ATP binding"/>
    <property type="evidence" value="ECO:0007669"/>
    <property type="project" value="UniProtKB-KW"/>
</dbReference>
<dbReference type="AlphaFoldDB" id="A0A1G9RGY8"/>
<feature type="domain" description="DAGKc" evidence="5">
    <location>
        <begin position="47"/>
        <end position="128"/>
    </location>
</feature>
<sequence length="309" mass="32951">MRVALVINTESGSVSGGATPEIIRERIAAVGIEALGEADRGATLPARIAAAVAEPGIDAMVVAGGDGTVACAAAALVGRGTPLGILPLGTMNLLARDLGLPLDLDGAIANLAQGVPRRIDVGDVNGRIFVINSVLGMAARVARHREAHRARRAVRTMLRWALGMLRHLGRYPRLTVTGLIDGTARRLRGRLMAVVVGDYVERPGHVLLRAPVDAGQLTLYVLANLSVWRSLRLALGFALGDWRRLPDVERLPVGDLSIASRRRALLVMNDGEVLLIPTPLHYRIRRHALTVIVPRAETGQRFAVGTPDA</sequence>
<dbReference type="InterPro" id="IPR050187">
    <property type="entry name" value="Lipid_Phosphate_FormReg"/>
</dbReference>
<evidence type="ECO:0000256" key="1">
    <source>
        <dbReference type="ARBA" id="ARBA00022679"/>
    </source>
</evidence>
<organism evidence="6 7">
    <name type="scientific">Methylobacterium phyllostachyos</name>
    <dbReference type="NCBI Taxonomy" id="582672"/>
    <lineage>
        <taxon>Bacteria</taxon>
        <taxon>Pseudomonadati</taxon>
        <taxon>Pseudomonadota</taxon>
        <taxon>Alphaproteobacteria</taxon>
        <taxon>Hyphomicrobiales</taxon>
        <taxon>Methylobacteriaceae</taxon>
        <taxon>Methylobacterium</taxon>
    </lineage>
</organism>
<keyword evidence="4" id="KW-0067">ATP-binding</keyword>
<keyword evidence="1" id="KW-0808">Transferase</keyword>
<dbReference type="Pfam" id="PF00781">
    <property type="entry name" value="DAGK_cat"/>
    <property type="match status" value="1"/>
</dbReference>
<keyword evidence="3 6" id="KW-0418">Kinase</keyword>
<dbReference type="Gene3D" id="2.60.200.40">
    <property type="match status" value="1"/>
</dbReference>
<dbReference type="RefSeq" id="WP_091712650.1">
    <property type="nucleotide sequence ID" value="NZ_FNHS01000001.1"/>
</dbReference>
<dbReference type="Pfam" id="PF19279">
    <property type="entry name" value="YegS_C"/>
    <property type="match status" value="1"/>
</dbReference>
<dbReference type="InterPro" id="IPR001206">
    <property type="entry name" value="Diacylglycerol_kinase_cat_dom"/>
</dbReference>
<dbReference type="OrthoDB" id="9815110at2"/>
<dbReference type="GO" id="GO:0016301">
    <property type="term" value="F:kinase activity"/>
    <property type="evidence" value="ECO:0007669"/>
    <property type="project" value="UniProtKB-KW"/>
</dbReference>
<evidence type="ECO:0000256" key="2">
    <source>
        <dbReference type="ARBA" id="ARBA00022741"/>
    </source>
</evidence>
<dbReference type="PANTHER" id="PTHR12358">
    <property type="entry name" value="SPHINGOSINE KINASE"/>
    <property type="match status" value="1"/>
</dbReference>
<gene>
    <name evidence="6" type="ORF">SAMN05216360_101257</name>
</gene>
<proteinExistence type="predicted"/>
<evidence type="ECO:0000256" key="4">
    <source>
        <dbReference type="ARBA" id="ARBA00022840"/>
    </source>
</evidence>
<evidence type="ECO:0000313" key="7">
    <source>
        <dbReference type="Proteomes" id="UP000198704"/>
    </source>
</evidence>
<dbReference type="InterPro" id="IPR016064">
    <property type="entry name" value="NAD/diacylglycerol_kinase_sf"/>
</dbReference>